<dbReference type="Ensembl" id="ENSVKKT00000021625.1">
    <property type="protein sequence ID" value="ENSVKKP00000021100.1"/>
    <property type="gene ID" value="ENSVKKG00000014172.1"/>
</dbReference>
<evidence type="ECO:0000313" key="9">
    <source>
        <dbReference type="Proteomes" id="UP000694545"/>
    </source>
</evidence>
<dbReference type="AlphaFoldDB" id="A0A8D2Q5I1"/>
<dbReference type="InterPro" id="IPR036396">
    <property type="entry name" value="Cyt_P450_sf"/>
</dbReference>
<dbReference type="GO" id="GO:0005506">
    <property type="term" value="F:iron ion binding"/>
    <property type="evidence" value="ECO:0007669"/>
    <property type="project" value="InterPro"/>
</dbReference>
<evidence type="ECO:0000256" key="7">
    <source>
        <dbReference type="SAM" id="Phobius"/>
    </source>
</evidence>
<comment type="similarity">
    <text evidence="1">Belongs to the cytochrome P450 family.</text>
</comment>
<accession>A0A8D2Q5I1</accession>
<dbReference type="SUPFAM" id="SSF48264">
    <property type="entry name" value="Cytochrome P450"/>
    <property type="match status" value="1"/>
</dbReference>
<protein>
    <submittedName>
        <fullName evidence="8">Uncharacterized protein</fullName>
    </submittedName>
</protein>
<evidence type="ECO:0000256" key="2">
    <source>
        <dbReference type="ARBA" id="ARBA00022617"/>
    </source>
</evidence>
<proteinExistence type="inferred from homology"/>
<dbReference type="PANTHER" id="PTHR24289">
    <property type="entry name" value="STEROID 17-ALPHA-HYDROXYLASE/17,20 LYASE"/>
    <property type="match status" value="1"/>
</dbReference>
<reference evidence="8" key="1">
    <citation type="submission" date="2025-08" db="UniProtKB">
        <authorList>
            <consortium name="Ensembl"/>
        </authorList>
    </citation>
    <scope>IDENTIFICATION</scope>
</reference>
<dbReference type="Proteomes" id="UP000694545">
    <property type="component" value="Unplaced"/>
</dbReference>
<keyword evidence="6" id="KW-0503">Monooxygenase</keyword>
<dbReference type="GO" id="GO:0004508">
    <property type="term" value="F:steroid 17-alpha-monooxygenase activity"/>
    <property type="evidence" value="ECO:0007669"/>
    <property type="project" value="TreeGrafter"/>
</dbReference>
<dbReference type="OMA" id="WKELNNI"/>
<reference evidence="8" key="2">
    <citation type="submission" date="2025-09" db="UniProtKB">
        <authorList>
            <consortium name="Ensembl"/>
        </authorList>
    </citation>
    <scope>IDENTIFICATION</scope>
</reference>
<keyword evidence="5" id="KW-0408">Iron</keyword>
<dbReference type="Pfam" id="PF00067">
    <property type="entry name" value="p450"/>
    <property type="match status" value="1"/>
</dbReference>
<feature type="transmembrane region" description="Helical" evidence="7">
    <location>
        <begin position="6"/>
        <end position="24"/>
    </location>
</feature>
<evidence type="ECO:0000256" key="1">
    <source>
        <dbReference type="ARBA" id="ARBA00010617"/>
    </source>
</evidence>
<evidence type="ECO:0000256" key="5">
    <source>
        <dbReference type="ARBA" id="ARBA00023004"/>
    </source>
</evidence>
<dbReference type="InterPro" id="IPR001128">
    <property type="entry name" value="Cyt_P450"/>
</dbReference>
<organism evidence="8 9">
    <name type="scientific">Varanus komodoensis</name>
    <name type="common">Komodo dragon</name>
    <dbReference type="NCBI Taxonomy" id="61221"/>
    <lineage>
        <taxon>Eukaryota</taxon>
        <taxon>Metazoa</taxon>
        <taxon>Chordata</taxon>
        <taxon>Craniata</taxon>
        <taxon>Vertebrata</taxon>
        <taxon>Euteleostomi</taxon>
        <taxon>Lepidosauria</taxon>
        <taxon>Squamata</taxon>
        <taxon>Bifurcata</taxon>
        <taxon>Unidentata</taxon>
        <taxon>Episquamata</taxon>
        <taxon>Toxicofera</taxon>
        <taxon>Anguimorpha</taxon>
        <taxon>Paleoanguimorpha</taxon>
        <taxon>Varanoidea</taxon>
        <taxon>Varanidae</taxon>
        <taxon>Varanus</taxon>
    </lineage>
</organism>
<dbReference type="Gene3D" id="1.10.630.10">
    <property type="entry name" value="Cytochrome P450"/>
    <property type="match status" value="1"/>
</dbReference>
<keyword evidence="9" id="KW-1185">Reference proteome</keyword>
<evidence type="ECO:0000256" key="6">
    <source>
        <dbReference type="ARBA" id="ARBA00023033"/>
    </source>
</evidence>
<sequence>AGLLLTGLSLPVVLVFLATFLLLADHLKGRCPRGYPPGPVRLPFLGNVPHVGAKKPLSEIQKLREKYGNVFGLQLGSMKFVVVSGLPLVKEVLVHRGEDFVDRPEMPFTREVFGSYGEFLLIRFHFLLAGLFFKGCVQI</sequence>
<evidence type="ECO:0000256" key="4">
    <source>
        <dbReference type="ARBA" id="ARBA00023002"/>
    </source>
</evidence>
<dbReference type="PANTHER" id="PTHR24289:SF1">
    <property type="entry name" value="STEROID 17-ALPHA-HYDROXYLASE_17,20 LYASE"/>
    <property type="match status" value="1"/>
</dbReference>
<evidence type="ECO:0000313" key="8">
    <source>
        <dbReference type="Ensembl" id="ENSVKKP00000021100.1"/>
    </source>
</evidence>
<keyword evidence="7" id="KW-1133">Transmembrane helix</keyword>
<dbReference type="InterPro" id="IPR002401">
    <property type="entry name" value="Cyt_P450_E_grp-I"/>
</dbReference>
<dbReference type="GO" id="GO:0042446">
    <property type="term" value="P:hormone biosynthetic process"/>
    <property type="evidence" value="ECO:0007669"/>
    <property type="project" value="TreeGrafter"/>
</dbReference>
<keyword evidence="4" id="KW-0560">Oxidoreductase</keyword>
<dbReference type="GO" id="GO:0020037">
    <property type="term" value="F:heme binding"/>
    <property type="evidence" value="ECO:0007669"/>
    <property type="project" value="InterPro"/>
</dbReference>
<name>A0A8D2Q5I1_VARKO</name>
<dbReference type="PRINTS" id="PR00463">
    <property type="entry name" value="EP450I"/>
</dbReference>
<keyword evidence="2" id="KW-0349">Heme</keyword>
<keyword evidence="7" id="KW-0812">Transmembrane</keyword>
<keyword evidence="7" id="KW-0472">Membrane</keyword>
<keyword evidence="3" id="KW-0479">Metal-binding</keyword>
<evidence type="ECO:0000256" key="3">
    <source>
        <dbReference type="ARBA" id="ARBA00022723"/>
    </source>
</evidence>
<dbReference type="GO" id="GO:0042448">
    <property type="term" value="P:progesterone metabolic process"/>
    <property type="evidence" value="ECO:0007669"/>
    <property type="project" value="TreeGrafter"/>
</dbReference>